<name>A0A2M9W967_9GAMM</name>
<dbReference type="Proteomes" id="UP000232062">
    <property type="component" value="Unassembled WGS sequence"/>
</dbReference>
<dbReference type="EMBL" id="PIQI01000025">
    <property type="protein sequence ID" value="PJZ04087.1"/>
    <property type="molecule type" value="Genomic_DNA"/>
</dbReference>
<dbReference type="OrthoDB" id="6541684at2"/>
<evidence type="ECO:0000313" key="2">
    <source>
        <dbReference type="Proteomes" id="UP000232062"/>
    </source>
</evidence>
<reference evidence="1 2" key="1">
    <citation type="submission" date="2017-11" db="EMBL/GenBank/DDBJ databases">
        <title>The genome sequence of Pantoea rodasii DSM 26611.</title>
        <authorList>
            <person name="Gao J."/>
            <person name="Mao X."/>
            <person name="Sun J."/>
        </authorList>
    </citation>
    <scope>NUCLEOTIDE SEQUENCE [LARGE SCALE GENOMIC DNA]</scope>
    <source>
        <strain evidence="1 2">DSM 26611</strain>
    </source>
</reference>
<accession>A0A2M9W967</accession>
<gene>
    <name evidence="1" type="ORF">PRCB_17560</name>
</gene>
<comment type="caution">
    <text evidence="1">The sequence shown here is derived from an EMBL/GenBank/DDBJ whole genome shotgun (WGS) entry which is preliminary data.</text>
</comment>
<sequence>MQQEEFREAIKKWSSLNFTAIIIDDTDDRNEIYLATSDSPPNSRLYLCDARDSEQAKAMGERFSYWLKSYKNKI</sequence>
<protein>
    <submittedName>
        <fullName evidence="1">Uncharacterized protein</fullName>
    </submittedName>
</protein>
<keyword evidence="2" id="KW-1185">Reference proteome</keyword>
<dbReference type="RefSeq" id="WP_100702905.1">
    <property type="nucleotide sequence ID" value="NZ_MLFP01000008.1"/>
</dbReference>
<proteinExistence type="predicted"/>
<dbReference type="AlphaFoldDB" id="A0A2M9W967"/>
<evidence type="ECO:0000313" key="1">
    <source>
        <dbReference type="EMBL" id="PJZ04087.1"/>
    </source>
</evidence>
<organism evidence="1 2">
    <name type="scientific">Pantoea rodasii</name>
    <dbReference type="NCBI Taxonomy" id="1076549"/>
    <lineage>
        <taxon>Bacteria</taxon>
        <taxon>Pseudomonadati</taxon>
        <taxon>Pseudomonadota</taxon>
        <taxon>Gammaproteobacteria</taxon>
        <taxon>Enterobacterales</taxon>
        <taxon>Erwiniaceae</taxon>
        <taxon>Pantoea</taxon>
    </lineage>
</organism>